<dbReference type="Proteomes" id="UP000075902">
    <property type="component" value="Unassembled WGS sequence"/>
</dbReference>
<keyword evidence="3" id="KW-1185">Reference proteome</keyword>
<feature type="compositionally biased region" description="Basic and acidic residues" evidence="1">
    <location>
        <begin position="34"/>
        <end position="44"/>
    </location>
</feature>
<evidence type="ECO:0000313" key="3">
    <source>
        <dbReference type="Proteomes" id="UP000075902"/>
    </source>
</evidence>
<organism evidence="2 3">
    <name type="scientific">Anopheles melas</name>
    <dbReference type="NCBI Taxonomy" id="34690"/>
    <lineage>
        <taxon>Eukaryota</taxon>
        <taxon>Metazoa</taxon>
        <taxon>Ecdysozoa</taxon>
        <taxon>Arthropoda</taxon>
        <taxon>Hexapoda</taxon>
        <taxon>Insecta</taxon>
        <taxon>Pterygota</taxon>
        <taxon>Neoptera</taxon>
        <taxon>Endopterygota</taxon>
        <taxon>Diptera</taxon>
        <taxon>Nematocera</taxon>
        <taxon>Culicoidea</taxon>
        <taxon>Culicidae</taxon>
        <taxon>Anophelinae</taxon>
        <taxon>Anopheles</taxon>
    </lineage>
</organism>
<proteinExistence type="predicted"/>
<feature type="region of interest" description="Disordered" evidence="1">
    <location>
        <begin position="21"/>
        <end position="77"/>
    </location>
</feature>
<accession>A0A182TMP4</accession>
<evidence type="ECO:0000313" key="2">
    <source>
        <dbReference type="EnsemblMetazoa" id="AMEC005121-PA"/>
    </source>
</evidence>
<name>A0A182TMP4_9DIPT</name>
<protein>
    <submittedName>
        <fullName evidence="2">Uncharacterized protein</fullName>
    </submittedName>
</protein>
<reference evidence="3" key="1">
    <citation type="submission" date="2014-01" db="EMBL/GenBank/DDBJ databases">
        <title>The Genome Sequence of Anopheles melas CM1001059_A (V2).</title>
        <authorList>
            <consortium name="The Broad Institute Genomics Platform"/>
            <person name="Neafsey D.E."/>
            <person name="Besansky N."/>
            <person name="Howell P."/>
            <person name="Walton C."/>
            <person name="Young S.K."/>
            <person name="Zeng Q."/>
            <person name="Gargeya S."/>
            <person name="Fitzgerald M."/>
            <person name="Haas B."/>
            <person name="Abouelleil A."/>
            <person name="Allen A.W."/>
            <person name="Alvarado L."/>
            <person name="Arachchi H.M."/>
            <person name="Berlin A.M."/>
            <person name="Chapman S.B."/>
            <person name="Gainer-Dewar J."/>
            <person name="Goldberg J."/>
            <person name="Griggs A."/>
            <person name="Gujja S."/>
            <person name="Hansen M."/>
            <person name="Howarth C."/>
            <person name="Imamovic A."/>
            <person name="Ireland A."/>
            <person name="Larimer J."/>
            <person name="McCowan C."/>
            <person name="Murphy C."/>
            <person name="Pearson M."/>
            <person name="Poon T.W."/>
            <person name="Priest M."/>
            <person name="Roberts A."/>
            <person name="Saif S."/>
            <person name="Shea T."/>
            <person name="Sisk P."/>
            <person name="Sykes S."/>
            <person name="Wortman J."/>
            <person name="Nusbaum C."/>
            <person name="Birren B."/>
        </authorList>
    </citation>
    <scope>NUCLEOTIDE SEQUENCE [LARGE SCALE GENOMIC DNA]</scope>
    <source>
        <strain evidence="3">CM1001059</strain>
    </source>
</reference>
<reference evidence="2" key="2">
    <citation type="submission" date="2020-05" db="UniProtKB">
        <authorList>
            <consortium name="EnsemblMetazoa"/>
        </authorList>
    </citation>
    <scope>IDENTIFICATION</scope>
    <source>
        <strain evidence="2">CM1001059</strain>
    </source>
</reference>
<dbReference type="AlphaFoldDB" id="A0A182TMP4"/>
<dbReference type="VEuPathDB" id="VectorBase:AMEC005121"/>
<dbReference type="EnsemblMetazoa" id="AMEC005121-RA">
    <property type="protein sequence ID" value="AMEC005121-PA"/>
    <property type="gene ID" value="AMEC005121"/>
</dbReference>
<feature type="region of interest" description="Disordered" evidence="1">
    <location>
        <begin position="162"/>
        <end position="182"/>
    </location>
</feature>
<evidence type="ECO:0000256" key="1">
    <source>
        <dbReference type="SAM" id="MobiDB-lite"/>
    </source>
</evidence>
<sequence>MHGGGVFELDLRRWKRFGTSRKAAATTLPSSEADPARSKLRDRWPGAVCGTCSSRLPTPGMPPEPPSSAVDEPAPATDRDRCWPLARCASSCISSNEAEPNASSARFGITRYRLAFCVLVRVVRSACSSGNVLRYFEKAEDCHYHYPLSSAARKTTSKINISVSRPESSGIAQSRSESSETG</sequence>